<sequence>MAEEKKKSTKPGSSSKDKASSKSKHKSKSKSDKKSKTPDPKDKAKSKSSSSSSSKSGEKSSSGGAPYKVVLSGNTIKSITAQKGSRSKDNGDAAQWLLYWIVYTTFGWMRGAVSLWRPHWRGVFEVGRTASLVVIGGAWFGRKGLKGDQKGDSKR</sequence>
<dbReference type="AlphaFoldDB" id="A0A1B9H372"/>
<evidence type="ECO:0000313" key="2">
    <source>
        <dbReference type="EMBL" id="OCF37709.1"/>
    </source>
</evidence>
<gene>
    <name evidence="2" type="ORF">I316_00836</name>
</gene>
<protein>
    <submittedName>
        <fullName evidence="2">Uncharacterized protein</fullName>
    </submittedName>
</protein>
<dbReference type="OrthoDB" id="2564969at2759"/>
<proteinExistence type="predicted"/>
<dbReference type="Proteomes" id="UP000092666">
    <property type="component" value="Unassembled WGS sequence"/>
</dbReference>
<dbReference type="EMBL" id="KV700122">
    <property type="protein sequence ID" value="OCF37709.1"/>
    <property type="molecule type" value="Genomic_DNA"/>
</dbReference>
<keyword evidence="3" id="KW-1185">Reference proteome</keyword>
<evidence type="ECO:0000313" key="3">
    <source>
        <dbReference type="Proteomes" id="UP000092666"/>
    </source>
</evidence>
<feature type="compositionally biased region" description="Low complexity" evidence="1">
    <location>
        <begin position="47"/>
        <end position="66"/>
    </location>
</feature>
<evidence type="ECO:0000256" key="1">
    <source>
        <dbReference type="SAM" id="MobiDB-lite"/>
    </source>
</evidence>
<reference evidence="3" key="2">
    <citation type="submission" date="2013-12" db="EMBL/GenBank/DDBJ databases">
        <title>Evolution of pathogenesis and genome organization in the Tremellales.</title>
        <authorList>
            <person name="Cuomo C."/>
            <person name="Litvintseva A."/>
            <person name="Heitman J."/>
            <person name="Chen Y."/>
            <person name="Sun S."/>
            <person name="Springer D."/>
            <person name="Dromer F."/>
            <person name="Young S."/>
            <person name="Zeng Q."/>
            <person name="Chapman S."/>
            <person name="Gujja S."/>
            <person name="Saif S."/>
            <person name="Birren B."/>
        </authorList>
    </citation>
    <scope>NUCLEOTIDE SEQUENCE [LARGE SCALE GENOMIC DNA]</scope>
    <source>
        <strain evidence="3">BCC8398</strain>
    </source>
</reference>
<feature type="region of interest" description="Disordered" evidence="1">
    <location>
        <begin position="1"/>
        <end position="68"/>
    </location>
</feature>
<accession>A0A1B9H372</accession>
<organism evidence="2 3">
    <name type="scientific">Kwoniella heveanensis BCC8398</name>
    <dbReference type="NCBI Taxonomy" id="1296120"/>
    <lineage>
        <taxon>Eukaryota</taxon>
        <taxon>Fungi</taxon>
        <taxon>Dikarya</taxon>
        <taxon>Basidiomycota</taxon>
        <taxon>Agaricomycotina</taxon>
        <taxon>Tremellomycetes</taxon>
        <taxon>Tremellales</taxon>
        <taxon>Cryptococcaceae</taxon>
        <taxon>Kwoniella</taxon>
    </lineage>
</organism>
<name>A0A1B9H372_9TREE</name>
<feature type="compositionally biased region" description="Basic and acidic residues" evidence="1">
    <location>
        <begin position="29"/>
        <end position="45"/>
    </location>
</feature>
<reference evidence="2 3" key="1">
    <citation type="submission" date="2013-07" db="EMBL/GenBank/DDBJ databases">
        <title>The Genome Sequence of Cryptococcus heveanensis BCC8398.</title>
        <authorList>
            <consortium name="The Broad Institute Genome Sequencing Platform"/>
            <person name="Cuomo C."/>
            <person name="Litvintseva A."/>
            <person name="Chen Y."/>
            <person name="Heitman J."/>
            <person name="Sun S."/>
            <person name="Springer D."/>
            <person name="Dromer F."/>
            <person name="Young S.K."/>
            <person name="Zeng Q."/>
            <person name="Gargeya S."/>
            <person name="Fitzgerald M."/>
            <person name="Abouelleil A."/>
            <person name="Alvarado L."/>
            <person name="Berlin A.M."/>
            <person name="Chapman S.B."/>
            <person name="Dewar J."/>
            <person name="Goldberg J."/>
            <person name="Griggs A."/>
            <person name="Gujja S."/>
            <person name="Hansen M."/>
            <person name="Howarth C."/>
            <person name="Imamovic A."/>
            <person name="Larimer J."/>
            <person name="McCowan C."/>
            <person name="Murphy C."/>
            <person name="Pearson M."/>
            <person name="Priest M."/>
            <person name="Roberts A."/>
            <person name="Saif S."/>
            <person name="Shea T."/>
            <person name="Sykes S."/>
            <person name="Wortman J."/>
            <person name="Nusbaum C."/>
            <person name="Birren B."/>
        </authorList>
    </citation>
    <scope>NUCLEOTIDE SEQUENCE [LARGE SCALE GENOMIC DNA]</scope>
    <source>
        <strain evidence="2 3">BCC8398</strain>
    </source>
</reference>